<dbReference type="EMBL" id="JBHSCF010000033">
    <property type="protein sequence ID" value="MFC4188525.1"/>
    <property type="molecule type" value="Genomic_DNA"/>
</dbReference>
<evidence type="ECO:0000313" key="4">
    <source>
        <dbReference type="EMBL" id="MFC4188525.1"/>
    </source>
</evidence>
<feature type="domain" description="PepSY" evidence="3">
    <location>
        <begin position="135"/>
        <end position="190"/>
    </location>
</feature>
<name>A0ABV8N8S2_9ACTN</name>
<accession>A0ABV8N8S2</accession>
<dbReference type="Gene3D" id="3.10.450.40">
    <property type="match status" value="2"/>
</dbReference>
<reference evidence="5" key="1">
    <citation type="journal article" date="2019" name="Int. J. Syst. Evol. Microbiol.">
        <title>The Global Catalogue of Microorganisms (GCM) 10K type strain sequencing project: providing services to taxonomists for standard genome sequencing and annotation.</title>
        <authorList>
            <consortium name="The Broad Institute Genomics Platform"/>
            <consortium name="The Broad Institute Genome Sequencing Center for Infectious Disease"/>
            <person name="Wu L."/>
            <person name="Ma J."/>
        </authorList>
    </citation>
    <scope>NUCLEOTIDE SEQUENCE [LARGE SCALE GENOMIC DNA]</scope>
    <source>
        <strain evidence="5">CCM 3243</strain>
    </source>
</reference>
<feature type="chain" id="PRO_5045298101" evidence="2">
    <location>
        <begin position="28"/>
        <end position="197"/>
    </location>
</feature>
<dbReference type="InterPro" id="IPR025711">
    <property type="entry name" value="PepSY"/>
</dbReference>
<organism evidence="4 5">
    <name type="scientific">Streptomyces flavovirens</name>
    <dbReference type="NCBI Taxonomy" id="52258"/>
    <lineage>
        <taxon>Bacteria</taxon>
        <taxon>Bacillati</taxon>
        <taxon>Actinomycetota</taxon>
        <taxon>Actinomycetes</taxon>
        <taxon>Kitasatosporales</taxon>
        <taxon>Streptomycetaceae</taxon>
        <taxon>Streptomyces</taxon>
    </lineage>
</organism>
<evidence type="ECO:0000313" key="5">
    <source>
        <dbReference type="Proteomes" id="UP001595871"/>
    </source>
</evidence>
<feature type="region of interest" description="Disordered" evidence="1">
    <location>
        <begin position="29"/>
        <end position="57"/>
    </location>
</feature>
<dbReference type="Pfam" id="PF03413">
    <property type="entry name" value="PepSY"/>
    <property type="match status" value="2"/>
</dbReference>
<feature type="domain" description="PepSY" evidence="3">
    <location>
        <begin position="55"/>
        <end position="116"/>
    </location>
</feature>
<evidence type="ECO:0000256" key="1">
    <source>
        <dbReference type="SAM" id="MobiDB-lite"/>
    </source>
</evidence>
<dbReference type="RefSeq" id="WP_200696727.1">
    <property type="nucleotide sequence ID" value="NZ_BAAAYA010000012.1"/>
</dbReference>
<keyword evidence="5" id="KW-1185">Reference proteome</keyword>
<sequence length="197" mass="20681">MKRTIAISAVTAAVLVGGGVATAVAFAADDDGGKGRDQVTRSADRAEQSRATGEPVTLDEALASALKSVPGTVTEAELDDDDDDEGRTVWELDVYGTDKAWHDVTVDAGSAKVLSARDDDDNDARDRHAPRSAAVSLKAAVDAATGAHPGTVTSVDLDDDEDEPLRWEVDVTAEDGARYDLNVDARTGKVTVDRDDD</sequence>
<gene>
    <name evidence="4" type="ORF">ACFO3R_19375</name>
</gene>
<feature type="region of interest" description="Disordered" evidence="1">
    <location>
        <begin position="139"/>
        <end position="164"/>
    </location>
</feature>
<feature type="signal peptide" evidence="2">
    <location>
        <begin position="1"/>
        <end position="27"/>
    </location>
</feature>
<evidence type="ECO:0000256" key="2">
    <source>
        <dbReference type="SAM" id="SignalP"/>
    </source>
</evidence>
<comment type="caution">
    <text evidence="4">The sequence shown here is derived from an EMBL/GenBank/DDBJ whole genome shotgun (WGS) entry which is preliminary data.</text>
</comment>
<proteinExistence type="predicted"/>
<dbReference type="Proteomes" id="UP001595871">
    <property type="component" value="Unassembled WGS sequence"/>
</dbReference>
<protein>
    <submittedName>
        <fullName evidence="4">PepSY domain-containing protein</fullName>
    </submittedName>
</protein>
<evidence type="ECO:0000259" key="3">
    <source>
        <dbReference type="Pfam" id="PF03413"/>
    </source>
</evidence>
<feature type="compositionally biased region" description="Basic and acidic residues" evidence="1">
    <location>
        <begin position="31"/>
        <end position="48"/>
    </location>
</feature>
<keyword evidence="2" id="KW-0732">Signal</keyword>